<feature type="repeat" description="ANK" evidence="3">
    <location>
        <begin position="189"/>
        <end position="221"/>
    </location>
</feature>
<dbReference type="EMBL" id="LUCM01001242">
    <property type="protein sequence ID" value="KAA0199245.1"/>
    <property type="molecule type" value="Genomic_DNA"/>
</dbReference>
<protein>
    <submittedName>
        <fullName evidence="5">Ankyrin repeat domain containing protein</fullName>
    </submittedName>
</protein>
<dbReference type="PRINTS" id="PR01415">
    <property type="entry name" value="ANKYRIN"/>
</dbReference>
<dbReference type="AlphaFoldDB" id="A0A8E0VNU9"/>
<keyword evidence="2 3" id="KW-0040">ANK repeat</keyword>
<dbReference type="InterPro" id="IPR002110">
    <property type="entry name" value="Ankyrin_rpt"/>
</dbReference>
<sequence>MRKVFNRFQRTRSKSQSPVNSIRSRESSSKIKSFTRDFLGTKFKDLPKLHKAAWKGDIKKVQLLVRREPITCDRENRTPLHIACSKGYHEITKELLEFNAKVNVTDNFGKTPLLWAIEAKSSECVKLLLDYHADLTFRDARGDAAIHYAVNQSSIEIVSILLSAGVSVNTHNEVVTDEGLLLHFYSNKYGLTPIHLAAKKQDVDMLTFLLENEAEVDCVDQKGRSALMLACIAGNHILSEMLLRAGADAKLKDTEGLTALKYAKMYHNKQCADLVKRSVRCESRREFDRTRDSSSDVPYQDIQRYCQMGSDETGSYDKNGETSLSDNVIFEKPPLPPGVISLTASNNSRTNQSSLSNNNPGSKGQVRFPINPATSTEDETGEEILDLVSTWDENEGGSVSSEQNSDAEEQEIEEEEQVQDHEDDLNAGDESGEAFVFLHELSKRKFEEQAVLSDSSYVSDLIQVDMVGPKSVHFAQSTVGSVLDLTRKALELESAKDVHYTTSTIRQDSVRSTSSQLDSTNNDELTGGKRSASSRTDALLSDPLNNLLRGQRPSPDGEIVTTPTLPPLALSHNSVANVTGTDVSVIDPIAQECDLNDLPVVGSNGLEPNSYGSNETRPNGDLLLKTTNYEGDSWQSDTDSHEKEEMRKIEAGIGQKILEHLLYNCIAILTPTRAYSNVLSQARLSFLSRSTPRLTTSSPSDPSAPEFKLKFDGNLWGNGISAADVIEQENSWDSSKKEKSKETNQSKNSGILSEIHGANDTIAASFQAKRRIWMYDEFQVSLNPVCFYTGHHKVNGRSDFDESLKF</sequence>
<feature type="repeat" description="ANK" evidence="3">
    <location>
        <begin position="222"/>
        <end position="254"/>
    </location>
</feature>
<evidence type="ECO:0000313" key="6">
    <source>
        <dbReference type="Proteomes" id="UP000728185"/>
    </source>
</evidence>
<feature type="compositionally biased region" description="Basic and acidic residues" evidence="4">
    <location>
        <begin position="734"/>
        <end position="744"/>
    </location>
</feature>
<proteinExistence type="predicted"/>
<dbReference type="Pfam" id="PF12796">
    <property type="entry name" value="Ank_2"/>
    <property type="match status" value="2"/>
</dbReference>
<feature type="region of interest" description="Disordered" evidence="4">
    <location>
        <begin position="1"/>
        <end position="26"/>
    </location>
</feature>
<feature type="compositionally biased region" description="Basic residues" evidence="4">
    <location>
        <begin position="1"/>
        <end position="13"/>
    </location>
</feature>
<feature type="repeat" description="ANK" evidence="3">
    <location>
        <begin position="141"/>
        <end position="173"/>
    </location>
</feature>
<dbReference type="Pfam" id="PF00023">
    <property type="entry name" value="Ank"/>
    <property type="match status" value="1"/>
</dbReference>
<evidence type="ECO:0000256" key="2">
    <source>
        <dbReference type="ARBA" id="ARBA00023043"/>
    </source>
</evidence>
<feature type="compositionally biased region" description="Polar residues" evidence="4">
    <location>
        <begin position="342"/>
        <end position="362"/>
    </location>
</feature>
<keyword evidence="6" id="KW-1185">Reference proteome</keyword>
<dbReference type="OrthoDB" id="6066131at2759"/>
<dbReference type="Proteomes" id="UP000728185">
    <property type="component" value="Unassembled WGS sequence"/>
</dbReference>
<dbReference type="InterPro" id="IPR036770">
    <property type="entry name" value="Ankyrin_rpt-contain_sf"/>
</dbReference>
<dbReference type="Gene3D" id="1.25.40.20">
    <property type="entry name" value="Ankyrin repeat-containing domain"/>
    <property type="match status" value="3"/>
</dbReference>
<name>A0A8E0VNU9_9TREM</name>
<dbReference type="SUPFAM" id="SSF48403">
    <property type="entry name" value="Ankyrin repeat"/>
    <property type="match status" value="1"/>
</dbReference>
<feature type="compositionally biased region" description="Polar residues" evidence="4">
    <location>
        <begin position="504"/>
        <end position="524"/>
    </location>
</feature>
<comment type="caution">
    <text evidence="5">The sequence shown here is derived from an EMBL/GenBank/DDBJ whole genome shotgun (WGS) entry which is preliminary data.</text>
</comment>
<dbReference type="PROSITE" id="PS50088">
    <property type="entry name" value="ANK_REPEAT"/>
    <property type="match status" value="5"/>
</dbReference>
<feature type="region of interest" description="Disordered" evidence="4">
    <location>
        <begin position="393"/>
        <end position="428"/>
    </location>
</feature>
<accession>A0A8E0VNU9</accession>
<evidence type="ECO:0000256" key="1">
    <source>
        <dbReference type="ARBA" id="ARBA00022737"/>
    </source>
</evidence>
<feature type="repeat" description="ANK" evidence="3">
    <location>
        <begin position="108"/>
        <end position="140"/>
    </location>
</feature>
<keyword evidence="1" id="KW-0677">Repeat</keyword>
<dbReference type="SMART" id="SM00248">
    <property type="entry name" value="ANK"/>
    <property type="match status" value="6"/>
</dbReference>
<dbReference type="PANTHER" id="PTHR24198">
    <property type="entry name" value="ANKYRIN REPEAT AND PROTEIN KINASE DOMAIN-CONTAINING PROTEIN"/>
    <property type="match status" value="1"/>
</dbReference>
<feature type="region of interest" description="Disordered" evidence="4">
    <location>
        <begin position="309"/>
        <end position="380"/>
    </location>
</feature>
<gene>
    <name evidence="5" type="ORF">FBUS_05735</name>
</gene>
<dbReference type="PROSITE" id="PS50297">
    <property type="entry name" value="ANK_REP_REGION"/>
    <property type="match status" value="5"/>
</dbReference>
<feature type="region of interest" description="Disordered" evidence="4">
    <location>
        <begin position="504"/>
        <end position="540"/>
    </location>
</feature>
<feature type="compositionally biased region" description="Acidic residues" evidence="4">
    <location>
        <begin position="405"/>
        <end position="428"/>
    </location>
</feature>
<organism evidence="5 6">
    <name type="scientific">Fasciolopsis buskii</name>
    <dbReference type="NCBI Taxonomy" id="27845"/>
    <lineage>
        <taxon>Eukaryota</taxon>
        <taxon>Metazoa</taxon>
        <taxon>Spiralia</taxon>
        <taxon>Lophotrochozoa</taxon>
        <taxon>Platyhelminthes</taxon>
        <taxon>Trematoda</taxon>
        <taxon>Digenea</taxon>
        <taxon>Plagiorchiida</taxon>
        <taxon>Echinostomata</taxon>
        <taxon>Echinostomatoidea</taxon>
        <taxon>Fasciolidae</taxon>
        <taxon>Fasciolopsis</taxon>
    </lineage>
</organism>
<evidence type="ECO:0000313" key="5">
    <source>
        <dbReference type="EMBL" id="KAA0199245.1"/>
    </source>
</evidence>
<evidence type="ECO:0000256" key="4">
    <source>
        <dbReference type="SAM" id="MobiDB-lite"/>
    </source>
</evidence>
<reference evidence="5" key="1">
    <citation type="submission" date="2019-05" db="EMBL/GenBank/DDBJ databases">
        <title>Annotation for the trematode Fasciolopsis buski.</title>
        <authorList>
            <person name="Choi Y.-J."/>
        </authorList>
    </citation>
    <scope>NUCLEOTIDE SEQUENCE</scope>
    <source>
        <strain evidence="5">HT</strain>
        <tissue evidence="5">Whole worm</tissue>
    </source>
</reference>
<feature type="region of interest" description="Disordered" evidence="4">
    <location>
        <begin position="731"/>
        <end position="752"/>
    </location>
</feature>
<feature type="repeat" description="ANK" evidence="3">
    <location>
        <begin position="75"/>
        <end position="107"/>
    </location>
</feature>
<evidence type="ECO:0000256" key="3">
    <source>
        <dbReference type="PROSITE-ProRule" id="PRU00023"/>
    </source>
</evidence>
<dbReference type="PANTHER" id="PTHR24198:SF165">
    <property type="entry name" value="ANKYRIN REPEAT-CONTAINING PROTEIN-RELATED"/>
    <property type="match status" value="1"/>
</dbReference>